<accession>A0A4Q0Y5V1</accession>
<dbReference type="STRING" id="877500.GCA_000935065_02323"/>
<dbReference type="PANTHER" id="PTHR35601:SF1">
    <property type="entry name" value="TOXIN RELE"/>
    <property type="match status" value="1"/>
</dbReference>
<comment type="caution">
    <text evidence="3">The sequence shown here is derived from an EMBL/GenBank/DDBJ whole genome shotgun (WGS) entry which is preliminary data.</text>
</comment>
<organism evidence="3 4">
    <name type="scientific">Halarcobacter anaerophilus</name>
    <dbReference type="NCBI Taxonomy" id="877500"/>
    <lineage>
        <taxon>Bacteria</taxon>
        <taxon>Pseudomonadati</taxon>
        <taxon>Campylobacterota</taxon>
        <taxon>Epsilonproteobacteria</taxon>
        <taxon>Campylobacterales</taxon>
        <taxon>Arcobacteraceae</taxon>
        <taxon>Halarcobacter</taxon>
    </lineage>
</organism>
<keyword evidence="2" id="KW-1277">Toxin-antitoxin system</keyword>
<sequence length="99" mass="11800">MTYKLKFTKESLKDWNKLDSTVKEQFKKNLKQRLENPKVPKDKLSGYENVYKIKLRSAGYRLAYEVKDKEIVILVLSVGKRENNSIYENLKKRKENDKS</sequence>
<dbReference type="EMBL" id="PDKO01000001">
    <property type="protein sequence ID" value="RXJ64744.1"/>
    <property type="molecule type" value="Genomic_DNA"/>
</dbReference>
<name>A0A4Q0Y5V1_9BACT</name>
<reference evidence="3 4" key="1">
    <citation type="submission" date="2017-10" db="EMBL/GenBank/DDBJ databases">
        <title>Genomics of the genus Arcobacter.</title>
        <authorList>
            <person name="Perez-Cataluna A."/>
            <person name="Figueras M.J."/>
        </authorList>
    </citation>
    <scope>NUCLEOTIDE SEQUENCE [LARGE SCALE GENOMIC DNA]</scope>
    <source>
        <strain evidence="3 4">DSM 24636</strain>
    </source>
</reference>
<dbReference type="Pfam" id="PF05016">
    <property type="entry name" value="ParE_toxin"/>
    <property type="match status" value="1"/>
</dbReference>
<dbReference type="NCBIfam" id="TIGR02385">
    <property type="entry name" value="RelE_StbE"/>
    <property type="match status" value="1"/>
</dbReference>
<protein>
    <submittedName>
        <fullName evidence="3">Type II toxin-antitoxin system mRNA interferase toxin, RelE/StbE family</fullName>
    </submittedName>
</protein>
<dbReference type="AlphaFoldDB" id="A0A4Q0Y5V1"/>
<proteinExistence type="inferred from homology"/>
<dbReference type="InterPro" id="IPR007712">
    <property type="entry name" value="RelE/ParE_toxin"/>
</dbReference>
<dbReference type="OrthoDB" id="9801234at2"/>
<dbReference type="InterPro" id="IPR035093">
    <property type="entry name" value="RelE/ParE_toxin_dom_sf"/>
</dbReference>
<comment type="similarity">
    <text evidence="1">Belongs to the RelE toxin family.</text>
</comment>
<evidence type="ECO:0000256" key="2">
    <source>
        <dbReference type="ARBA" id="ARBA00022649"/>
    </source>
</evidence>
<dbReference type="PANTHER" id="PTHR35601">
    <property type="entry name" value="TOXIN RELE"/>
    <property type="match status" value="1"/>
</dbReference>
<dbReference type="RefSeq" id="WP_129081112.1">
    <property type="nucleotide sequence ID" value="NZ_CP041070.1"/>
</dbReference>
<evidence type="ECO:0000256" key="1">
    <source>
        <dbReference type="ARBA" id="ARBA00006226"/>
    </source>
</evidence>
<evidence type="ECO:0000313" key="3">
    <source>
        <dbReference type="EMBL" id="RXJ64744.1"/>
    </source>
</evidence>
<dbReference type="Proteomes" id="UP000290191">
    <property type="component" value="Unassembled WGS sequence"/>
</dbReference>
<keyword evidence="4" id="KW-1185">Reference proteome</keyword>
<dbReference type="Gene3D" id="3.30.2310.20">
    <property type="entry name" value="RelE-like"/>
    <property type="match status" value="1"/>
</dbReference>
<evidence type="ECO:0000313" key="4">
    <source>
        <dbReference type="Proteomes" id="UP000290191"/>
    </source>
</evidence>
<gene>
    <name evidence="3" type="ORF">CRV06_01970</name>
</gene>
<dbReference type="SUPFAM" id="SSF143011">
    <property type="entry name" value="RelE-like"/>
    <property type="match status" value="1"/>
</dbReference>